<dbReference type="PANTHER" id="PTHR24148:SF64">
    <property type="entry name" value="HETEROKARYON INCOMPATIBILITY DOMAIN-CONTAINING PROTEIN"/>
    <property type="match status" value="1"/>
</dbReference>
<sequence length="541" mass="60348">MSLPTRLFKLDGAAIRKRMASKKSSQNPADLSAVHLGGLINTSYKGPNALTSSNYCAVSFTWGFEPPPHEVAGIPWKVPITDEGKLLFILDACARRGYEYVWMDVLCVDQASTTEKSVEIPKMKDYYKNAHATIVFGDQYTQFPVLWNRVEVLISEWGGDWDKEIDPEWEGFGDIDRLISDAWFHRVWTLQEAAIPLITRPLDTHPASYTSARLLTSDGAVLDVRGLCNLIEWTFLALGKLDRGQSQQYDWICPGEGIVNIRMREMTEKTETGEKKEIRLWEDASRDIDKLRGFYALIDSDWHSLEKDLNDACTEIAKKYVLQREGALLLAMGATTKPTRTWAAAAFRKEKESEFGSFVPDSGRYPLISATIVNETSLRLTVAGSSEITDLGATYGDGSGELYGLIERLDSLSSNHDISSIITLLRSVILRSRIDLKTIPLNDIKDIQAVSGTRYGNAISSVLRSTFSGWYRRIVIAEKVAFLAWIPFFSSEATYSLLWLTSEIDEWAVVVEGPLTRCKKAGVAFVGGLKPVGSKAVVTIL</sequence>
<keyword evidence="3" id="KW-1185">Reference proteome</keyword>
<dbReference type="Proteomes" id="UP001218218">
    <property type="component" value="Unassembled WGS sequence"/>
</dbReference>
<evidence type="ECO:0000259" key="1">
    <source>
        <dbReference type="Pfam" id="PF06985"/>
    </source>
</evidence>
<dbReference type="InterPro" id="IPR052895">
    <property type="entry name" value="HetReg/Transcr_Mod"/>
</dbReference>
<dbReference type="AlphaFoldDB" id="A0AAD7ADC8"/>
<evidence type="ECO:0000313" key="3">
    <source>
        <dbReference type="Proteomes" id="UP001218218"/>
    </source>
</evidence>
<reference evidence="2" key="1">
    <citation type="submission" date="2023-03" db="EMBL/GenBank/DDBJ databases">
        <title>Massive genome expansion in bonnet fungi (Mycena s.s.) driven by repeated elements and novel gene families across ecological guilds.</title>
        <authorList>
            <consortium name="Lawrence Berkeley National Laboratory"/>
            <person name="Harder C.B."/>
            <person name="Miyauchi S."/>
            <person name="Viragh M."/>
            <person name="Kuo A."/>
            <person name="Thoen E."/>
            <person name="Andreopoulos B."/>
            <person name="Lu D."/>
            <person name="Skrede I."/>
            <person name="Drula E."/>
            <person name="Henrissat B."/>
            <person name="Morin E."/>
            <person name="Kohler A."/>
            <person name="Barry K."/>
            <person name="LaButti K."/>
            <person name="Morin E."/>
            <person name="Salamov A."/>
            <person name="Lipzen A."/>
            <person name="Mereny Z."/>
            <person name="Hegedus B."/>
            <person name="Baldrian P."/>
            <person name="Stursova M."/>
            <person name="Weitz H."/>
            <person name="Taylor A."/>
            <person name="Grigoriev I.V."/>
            <person name="Nagy L.G."/>
            <person name="Martin F."/>
            <person name="Kauserud H."/>
        </authorList>
    </citation>
    <scope>NUCLEOTIDE SEQUENCE</scope>
    <source>
        <strain evidence="2">CBHHK002</strain>
    </source>
</reference>
<feature type="domain" description="Heterokaryon incompatibility" evidence="1">
    <location>
        <begin position="55"/>
        <end position="192"/>
    </location>
</feature>
<dbReference type="Pfam" id="PF06985">
    <property type="entry name" value="HET"/>
    <property type="match status" value="1"/>
</dbReference>
<dbReference type="EMBL" id="JARIHO010000009">
    <property type="protein sequence ID" value="KAJ7355617.1"/>
    <property type="molecule type" value="Genomic_DNA"/>
</dbReference>
<protein>
    <submittedName>
        <fullName evidence="2">Heterokaryon incompatibility protein-domain-containing protein</fullName>
    </submittedName>
</protein>
<proteinExistence type="predicted"/>
<comment type="caution">
    <text evidence="2">The sequence shown here is derived from an EMBL/GenBank/DDBJ whole genome shotgun (WGS) entry which is preliminary data.</text>
</comment>
<organism evidence="2 3">
    <name type="scientific">Mycena albidolilacea</name>
    <dbReference type="NCBI Taxonomy" id="1033008"/>
    <lineage>
        <taxon>Eukaryota</taxon>
        <taxon>Fungi</taxon>
        <taxon>Dikarya</taxon>
        <taxon>Basidiomycota</taxon>
        <taxon>Agaricomycotina</taxon>
        <taxon>Agaricomycetes</taxon>
        <taxon>Agaricomycetidae</taxon>
        <taxon>Agaricales</taxon>
        <taxon>Marasmiineae</taxon>
        <taxon>Mycenaceae</taxon>
        <taxon>Mycena</taxon>
    </lineage>
</organism>
<gene>
    <name evidence="2" type="ORF">DFH08DRAFT_853014</name>
</gene>
<dbReference type="InterPro" id="IPR010730">
    <property type="entry name" value="HET"/>
</dbReference>
<evidence type="ECO:0000313" key="2">
    <source>
        <dbReference type="EMBL" id="KAJ7355617.1"/>
    </source>
</evidence>
<name>A0AAD7ADC8_9AGAR</name>
<accession>A0AAD7ADC8</accession>
<dbReference type="PANTHER" id="PTHR24148">
    <property type="entry name" value="ANKYRIN REPEAT DOMAIN-CONTAINING PROTEIN 39 HOMOLOG-RELATED"/>
    <property type="match status" value="1"/>
</dbReference>